<reference evidence="2 3" key="1">
    <citation type="submission" date="2019-09" db="EMBL/GenBank/DDBJ databases">
        <authorList>
            <person name="Buchholz L.E."/>
            <person name="Cole B.D."/>
            <person name="Fletcher K."/>
            <person name="Johnson A.K."/>
            <person name="Kutsi R.N."/>
            <person name="Larson C.S."/>
            <person name="Schacht N.A."/>
            <person name="Steger R.J."/>
            <person name="Totsch A.C."/>
            <person name="Westholm D.E."/>
            <person name="Balish M.F."/>
            <person name="Garlena R.A."/>
            <person name="Russell D.A."/>
            <person name="Pope W.H."/>
            <person name="Jacobs-Sera D."/>
            <person name="Hatfull G.F."/>
        </authorList>
    </citation>
    <scope>NUCLEOTIDE SEQUENCE [LARGE SCALE GENOMIC DNA]</scope>
</reference>
<feature type="region of interest" description="Disordered" evidence="1">
    <location>
        <begin position="156"/>
        <end position="182"/>
    </location>
</feature>
<feature type="compositionally biased region" description="Basic residues" evidence="1">
    <location>
        <begin position="163"/>
        <end position="182"/>
    </location>
</feature>
<evidence type="ECO:0000256" key="1">
    <source>
        <dbReference type="SAM" id="MobiDB-lite"/>
    </source>
</evidence>
<name>A0A5P8DFM8_9CAUD</name>
<evidence type="ECO:0000313" key="3">
    <source>
        <dbReference type="Proteomes" id="UP000326447"/>
    </source>
</evidence>
<gene>
    <name evidence="2" type="primary">44</name>
    <name evidence="2" type="ORF">SEA_NADINERAE_44</name>
</gene>
<accession>A0A5P8DFM8</accession>
<dbReference type="RefSeq" id="YP_010104716.1">
    <property type="nucleotide sequence ID" value="NC_055821.1"/>
</dbReference>
<dbReference type="Proteomes" id="UP000326447">
    <property type="component" value="Genome"/>
</dbReference>
<proteinExistence type="predicted"/>
<protein>
    <submittedName>
        <fullName evidence="2">Uncharacterized protein</fullName>
    </submittedName>
</protein>
<organism evidence="2 3">
    <name type="scientific">Gordonia phage NadineRae</name>
    <dbReference type="NCBI Taxonomy" id="2652882"/>
    <lineage>
        <taxon>Viruses</taxon>
        <taxon>Duplodnaviria</taxon>
        <taxon>Heunggongvirae</taxon>
        <taxon>Uroviricota</taxon>
        <taxon>Caudoviricetes</taxon>
        <taxon>Zierdtviridae</taxon>
        <taxon>Emilbogenvirinae</taxon>
        <taxon>Sukkupivirus</taxon>
        <taxon>Sukkupivirus nadinerae</taxon>
    </lineage>
</organism>
<evidence type="ECO:0000313" key="2">
    <source>
        <dbReference type="EMBL" id="QFP97776.1"/>
    </source>
</evidence>
<keyword evidence="3" id="KW-1185">Reference proteome</keyword>
<dbReference type="KEGG" id="vg:65122661"/>
<dbReference type="GeneID" id="65122661"/>
<sequence length="198" mass="21152">MWTPTPEPTPDVNPGLGWSLDGVNAPAVDPVQGWFVKKQLLALMESSAEFRAGIKAILTGQHTAQAYSTAAIVAHLVGIAPSRSLGGGEGEALDALVKAYLTGWVNTLGTFTARGVFSPQGHLPCRGGVHRRPARQPRRHCVRPVFVVGRGARAPGGIGHGHSQLHRGGRLRGHAPGRGPLHRRRDLQLHRSLVVSIR</sequence>
<dbReference type="EMBL" id="MN428063">
    <property type="protein sequence ID" value="QFP97776.1"/>
    <property type="molecule type" value="Genomic_DNA"/>
</dbReference>